<dbReference type="InterPro" id="IPR054712">
    <property type="entry name" value="Cas3-like_dom"/>
</dbReference>
<dbReference type="InterPro" id="IPR006483">
    <property type="entry name" value="CRISPR-assoc_Cas3_HD"/>
</dbReference>
<dbReference type="GO" id="GO:0051607">
    <property type="term" value="P:defense response to virus"/>
    <property type="evidence" value="ECO:0007669"/>
    <property type="project" value="UniProtKB-KW"/>
</dbReference>
<evidence type="ECO:0000256" key="7">
    <source>
        <dbReference type="ARBA" id="ARBA00022806"/>
    </source>
</evidence>
<keyword evidence="4" id="KW-0479">Metal-binding</keyword>
<dbReference type="InterPro" id="IPR014001">
    <property type="entry name" value="Helicase_ATP-bd"/>
</dbReference>
<evidence type="ECO:0000259" key="10">
    <source>
        <dbReference type="PROSITE" id="PS51643"/>
    </source>
</evidence>
<dbReference type="EMBL" id="QJPH01000382">
    <property type="protein sequence ID" value="PZN75572.1"/>
    <property type="molecule type" value="Genomic_DNA"/>
</dbReference>
<dbReference type="InterPro" id="IPR027417">
    <property type="entry name" value="P-loop_NTPase"/>
</dbReference>
<keyword evidence="8" id="KW-0067">ATP-binding</keyword>
<dbReference type="InterPro" id="IPR050547">
    <property type="entry name" value="DEAD_box_RNA_helicases"/>
</dbReference>
<evidence type="ECO:0000256" key="6">
    <source>
        <dbReference type="ARBA" id="ARBA00022801"/>
    </source>
</evidence>
<feature type="domain" description="HD Cas3-type" evidence="10">
    <location>
        <begin position="22"/>
        <end position="230"/>
    </location>
</feature>
<evidence type="ECO:0000256" key="3">
    <source>
        <dbReference type="ARBA" id="ARBA00022722"/>
    </source>
</evidence>
<dbReference type="SMART" id="SM00487">
    <property type="entry name" value="DEXDc"/>
    <property type="match status" value="1"/>
</dbReference>
<evidence type="ECO:0000256" key="5">
    <source>
        <dbReference type="ARBA" id="ARBA00022741"/>
    </source>
</evidence>
<proteinExistence type="inferred from homology"/>
<keyword evidence="6" id="KW-0378">Hydrolase</keyword>
<evidence type="ECO:0000256" key="4">
    <source>
        <dbReference type="ARBA" id="ARBA00022723"/>
    </source>
</evidence>
<dbReference type="Gene3D" id="3.40.50.300">
    <property type="entry name" value="P-loop containing nucleotide triphosphate hydrolases"/>
    <property type="match status" value="2"/>
</dbReference>
<dbReference type="GO" id="GO:0003723">
    <property type="term" value="F:RNA binding"/>
    <property type="evidence" value="ECO:0007669"/>
    <property type="project" value="TreeGrafter"/>
</dbReference>
<comment type="caution">
    <text evidence="11">The sequence shown here is derived from an EMBL/GenBank/DDBJ whole genome shotgun (WGS) entry which is preliminary data.</text>
</comment>
<dbReference type="InterPro" id="IPR006474">
    <property type="entry name" value="Helicase_Cas3_CRISPR-ass_core"/>
</dbReference>
<dbReference type="AlphaFoldDB" id="A0A2W4QUQ0"/>
<gene>
    <name evidence="11" type="ORF">DM484_18345</name>
</gene>
<keyword evidence="11" id="KW-0255">Endonuclease</keyword>
<dbReference type="GO" id="GO:0046872">
    <property type="term" value="F:metal ion binding"/>
    <property type="evidence" value="ECO:0007669"/>
    <property type="project" value="UniProtKB-KW"/>
</dbReference>
<dbReference type="PANTHER" id="PTHR47963:SF9">
    <property type="entry name" value="CRISPR-ASSOCIATED ENDONUCLEASE_HELICASE CAS3"/>
    <property type="match status" value="1"/>
</dbReference>
<keyword evidence="3" id="KW-0540">Nuclease</keyword>
<dbReference type="CDD" id="cd09641">
    <property type="entry name" value="Cas3''_I"/>
    <property type="match status" value="1"/>
</dbReference>
<name>A0A2W4QUQ0_9GAMM</name>
<accession>A0A2W4QUQ0</accession>
<dbReference type="PANTHER" id="PTHR47963">
    <property type="entry name" value="DEAD-BOX ATP-DEPENDENT RNA HELICASE 47, MITOCHONDRIAL"/>
    <property type="match status" value="1"/>
</dbReference>
<reference evidence="11 12" key="1">
    <citation type="journal article" date="2018" name="Aquat. Microb. Ecol.">
        <title>Gammaproteobacterial methanotrophs dominate.</title>
        <authorList>
            <person name="Rissanen A.J."/>
            <person name="Saarenheimo J."/>
            <person name="Tiirola M."/>
            <person name="Peura S."/>
            <person name="Aalto S.L."/>
            <person name="Karvinen A."/>
            <person name="Nykanen H."/>
        </authorList>
    </citation>
    <scope>NUCLEOTIDE SEQUENCE [LARGE SCALE GENOMIC DNA]</scope>
    <source>
        <strain evidence="11">AMbin10</strain>
    </source>
</reference>
<evidence type="ECO:0000256" key="9">
    <source>
        <dbReference type="ARBA" id="ARBA00023118"/>
    </source>
</evidence>
<dbReference type="Gene3D" id="1.10.3210.30">
    <property type="match status" value="1"/>
</dbReference>
<keyword evidence="7" id="KW-0347">Helicase</keyword>
<evidence type="ECO:0000313" key="11">
    <source>
        <dbReference type="EMBL" id="PZN75572.1"/>
    </source>
</evidence>
<comment type="similarity">
    <text evidence="2">In the central section; belongs to the CRISPR-associated helicase Cas3 family.</text>
</comment>
<evidence type="ECO:0000313" key="12">
    <source>
        <dbReference type="Proteomes" id="UP000249396"/>
    </source>
</evidence>
<dbReference type="GO" id="GO:0003724">
    <property type="term" value="F:RNA helicase activity"/>
    <property type="evidence" value="ECO:0007669"/>
    <property type="project" value="TreeGrafter"/>
</dbReference>
<comment type="similarity">
    <text evidence="1">In the N-terminal section; belongs to the CRISPR-associated nuclease Cas3-HD family.</text>
</comment>
<dbReference type="GO" id="GO:0016787">
    <property type="term" value="F:hydrolase activity"/>
    <property type="evidence" value="ECO:0007669"/>
    <property type="project" value="UniProtKB-KW"/>
</dbReference>
<protein>
    <submittedName>
        <fullName evidence="11">CRISPR-associated helicase/endonuclease Cas3</fullName>
    </submittedName>
</protein>
<evidence type="ECO:0000256" key="2">
    <source>
        <dbReference type="ARBA" id="ARBA00009046"/>
    </source>
</evidence>
<dbReference type="Proteomes" id="UP000249396">
    <property type="component" value="Unassembled WGS sequence"/>
</dbReference>
<dbReference type="GO" id="GO:0005524">
    <property type="term" value="F:ATP binding"/>
    <property type="evidence" value="ECO:0007669"/>
    <property type="project" value="UniProtKB-KW"/>
</dbReference>
<dbReference type="PROSITE" id="PS51643">
    <property type="entry name" value="HD_CAS3"/>
    <property type="match status" value="1"/>
</dbReference>
<evidence type="ECO:0000256" key="8">
    <source>
        <dbReference type="ARBA" id="ARBA00022840"/>
    </source>
</evidence>
<dbReference type="InterPro" id="IPR038257">
    <property type="entry name" value="CRISPR-assoc_Cas3_HD_sf"/>
</dbReference>
<dbReference type="SUPFAM" id="SSF52540">
    <property type="entry name" value="P-loop containing nucleoside triphosphate hydrolases"/>
    <property type="match status" value="1"/>
</dbReference>
<sequence length="926" mass="103062">MQGERGYWRYWGKAQRPTDSNSEASYHLLPYHCLDVAAVGKVYLDRHVALRTDWAARLQISEKNLNDWFVLFLSQHDLGKFSYRFQGLRRKDICRALENQQEEGRYHPRHDTLGYLLWEGKIGPLSIEQAWFGITADRGSQRAWRENFEIWARIVTGHHGQPPKTSEQPPCLDHLFSQHDQQAAMQFATDCAELLLPDRNIALSDGWAVNEQLKPLSWWLAGLAVLCDWLGSNQEFFAYQAVPDNNANPLDSYWQNVALPQAKKALSHYGLLPPKVKPQTLASLFGFKSPTPLQQTAATLPLNASPQLFILEDVTGAGKTEAALMLAHRLIESGQADGFYFGLPTMATSNAMFRRIADKEEGADKDEGVAQKFFEGKWNCVLAHSASRLKPVLEALLSGGSNDADYVGRDEQSAANERLAWFSDNRKKSLLADIGVGTVDQALLAILYSRHQSLRLLGLARKVLIVDEVHAADAYMLKLMEALLTFHAASGGSAILLSATLPQITREKLAQAYCEGLGLKAPALPSNQYPLLTRVGMDEPDEIPLETRPEVARTVAIEWVNSVESAVEVLLAVRAEGRCACWIRNTVDDAIAAFELLRQAGVSVDDLILFHARFALADRLTIEEQVLKGFGPKSSMESRARKILVGTQVLEQSLDLDMDVMLSDLAPVDLLIQRAGRLCRHVRDILGNRSKDNGRGIPKLWLFGPEFTETPAANWLKEPLPGTAAVYQDHGRLWLTARLLRQSGKLAMPGDARFLIEGVYGMEAEALIPQAFQSKTNNLLGVKSAKQSIASANTITLDRGYEDAGFDPWDDALIPTRLEDQPSVTVRLARWEGGDVKPWISSPKFAWELSQLSVRISLLADEAEVNGTAMKEAVDRCREQMPDKGKWSKLLVLRPTDGSIWIGQGKNKKGEIICLGYDEQMGLRLV</sequence>
<keyword evidence="9" id="KW-0051">Antiviral defense</keyword>
<dbReference type="Pfam" id="PF22590">
    <property type="entry name" value="Cas3-like_C_2"/>
    <property type="match status" value="1"/>
</dbReference>
<dbReference type="Pfam" id="PF18019">
    <property type="entry name" value="Cas3_HD"/>
    <property type="match status" value="1"/>
</dbReference>
<dbReference type="GO" id="GO:0004519">
    <property type="term" value="F:endonuclease activity"/>
    <property type="evidence" value="ECO:0007669"/>
    <property type="project" value="UniProtKB-KW"/>
</dbReference>
<dbReference type="NCBIfam" id="TIGR01596">
    <property type="entry name" value="cas3_HD"/>
    <property type="match status" value="1"/>
</dbReference>
<keyword evidence="5" id="KW-0547">Nucleotide-binding</keyword>
<organism evidence="11 12">
    <name type="scientific">Candidatus Methylumidiphilus alinenensis</name>
    <dbReference type="NCBI Taxonomy" id="2202197"/>
    <lineage>
        <taxon>Bacteria</taxon>
        <taxon>Pseudomonadati</taxon>
        <taxon>Pseudomonadota</taxon>
        <taxon>Gammaproteobacteria</taxon>
        <taxon>Methylococcales</taxon>
        <taxon>Candidatus Methylumidiphilus</taxon>
    </lineage>
</organism>
<evidence type="ECO:0000256" key="1">
    <source>
        <dbReference type="ARBA" id="ARBA00006847"/>
    </source>
</evidence>
<dbReference type="NCBIfam" id="TIGR01587">
    <property type="entry name" value="cas3_core"/>
    <property type="match status" value="1"/>
</dbReference>